<dbReference type="RefSeq" id="WP_164973332.1">
    <property type="nucleotide sequence ID" value="NZ_BSUI01000040.1"/>
</dbReference>
<accession>A0ABR6MR85</accession>
<protein>
    <submittedName>
        <fullName evidence="1">Uncharacterized protein</fullName>
    </submittedName>
</protein>
<comment type="caution">
    <text evidence="1">The sequence shown here is derived from an EMBL/GenBank/DDBJ whole genome shotgun (WGS) entry which is preliminary data.</text>
</comment>
<dbReference type="Proteomes" id="UP000536909">
    <property type="component" value="Unassembled WGS sequence"/>
</dbReference>
<reference evidence="1 2" key="1">
    <citation type="submission" date="2020-08" db="EMBL/GenBank/DDBJ databases">
        <title>Genomic Encyclopedia of Type Strains, Phase IV (KMG-IV): sequencing the most valuable type-strain genomes for metagenomic binning, comparative biology and taxonomic classification.</title>
        <authorList>
            <person name="Goeker M."/>
        </authorList>
    </citation>
    <scope>NUCLEOTIDE SEQUENCE [LARGE SCALE GENOMIC DNA]</scope>
    <source>
        <strain evidence="1 2">DSM 105434</strain>
    </source>
</reference>
<evidence type="ECO:0000313" key="2">
    <source>
        <dbReference type="Proteomes" id="UP000536909"/>
    </source>
</evidence>
<name>A0ABR6MR85_9DEIO</name>
<proteinExistence type="predicted"/>
<gene>
    <name evidence="1" type="ORF">HNQ10_000673</name>
</gene>
<organism evidence="1 2">
    <name type="scientific">Deinococcus metallilatus</name>
    <dbReference type="NCBI Taxonomy" id="1211322"/>
    <lineage>
        <taxon>Bacteria</taxon>
        <taxon>Thermotogati</taxon>
        <taxon>Deinococcota</taxon>
        <taxon>Deinococci</taxon>
        <taxon>Deinococcales</taxon>
        <taxon>Deinococcaceae</taxon>
        <taxon>Deinococcus</taxon>
    </lineage>
</organism>
<keyword evidence="2" id="KW-1185">Reference proteome</keyword>
<evidence type="ECO:0000313" key="1">
    <source>
        <dbReference type="EMBL" id="MBB5293860.1"/>
    </source>
</evidence>
<dbReference type="EMBL" id="JACHFV010000002">
    <property type="protein sequence ID" value="MBB5293860.1"/>
    <property type="molecule type" value="Genomic_DNA"/>
</dbReference>
<sequence>MGLQKLVEDEKDGVEGVTPSASAKRAFEFTGDELLNASGVQCLAHGDTPPNG</sequence>